<dbReference type="Proteomes" id="UP000053477">
    <property type="component" value="Unassembled WGS sequence"/>
</dbReference>
<name>A0A0H2RJD8_9AGAM</name>
<gene>
    <name evidence="1" type="ORF">SCHPADRAFT_435260</name>
</gene>
<protein>
    <submittedName>
        <fullName evidence="1">Uncharacterized protein</fullName>
    </submittedName>
</protein>
<dbReference type="InParanoid" id="A0A0H2RJD8"/>
<organism evidence="1 2">
    <name type="scientific">Schizopora paradoxa</name>
    <dbReference type="NCBI Taxonomy" id="27342"/>
    <lineage>
        <taxon>Eukaryota</taxon>
        <taxon>Fungi</taxon>
        <taxon>Dikarya</taxon>
        <taxon>Basidiomycota</taxon>
        <taxon>Agaricomycotina</taxon>
        <taxon>Agaricomycetes</taxon>
        <taxon>Hymenochaetales</taxon>
        <taxon>Schizoporaceae</taxon>
        <taxon>Schizopora</taxon>
    </lineage>
</organism>
<evidence type="ECO:0000313" key="1">
    <source>
        <dbReference type="EMBL" id="KLO12125.1"/>
    </source>
</evidence>
<evidence type="ECO:0000313" key="2">
    <source>
        <dbReference type="Proteomes" id="UP000053477"/>
    </source>
</evidence>
<dbReference type="EMBL" id="KQ085984">
    <property type="protein sequence ID" value="KLO12125.1"/>
    <property type="molecule type" value="Genomic_DNA"/>
</dbReference>
<keyword evidence="2" id="KW-1185">Reference proteome</keyword>
<proteinExistence type="predicted"/>
<accession>A0A0H2RJD8</accession>
<sequence length="130" mass="15570">MRPLTGEHSRKRFRFFLLDLRFCFSLLERFHRSISLFPLAKRSLRRGDDRHGFRRRRNALKLRGKFLAPLITSSASNHRKTIGRSRRETRRSTNSITHLACRIEAVREREILSRWEEGNYSRAYAPRCIL</sequence>
<reference evidence="1 2" key="1">
    <citation type="submission" date="2015-04" db="EMBL/GenBank/DDBJ databases">
        <title>Complete genome sequence of Schizopora paradoxa KUC8140, a cosmopolitan wood degrader in East Asia.</title>
        <authorList>
            <consortium name="DOE Joint Genome Institute"/>
            <person name="Min B."/>
            <person name="Park H."/>
            <person name="Jang Y."/>
            <person name="Kim J.-J."/>
            <person name="Kim K.H."/>
            <person name="Pangilinan J."/>
            <person name="Lipzen A."/>
            <person name="Riley R."/>
            <person name="Grigoriev I.V."/>
            <person name="Spatafora J.W."/>
            <person name="Choi I.-G."/>
        </authorList>
    </citation>
    <scope>NUCLEOTIDE SEQUENCE [LARGE SCALE GENOMIC DNA]</scope>
    <source>
        <strain evidence="1 2">KUC8140</strain>
    </source>
</reference>
<dbReference type="AlphaFoldDB" id="A0A0H2RJD8"/>